<reference evidence="3" key="2">
    <citation type="submission" date="2020-08" db="EMBL/GenBank/DDBJ databases">
        <authorList>
            <person name="Kikuchi T."/>
        </authorList>
    </citation>
    <scope>NUCLEOTIDE SEQUENCE</scope>
    <source>
        <strain evidence="2">Ka4C1</strain>
    </source>
</reference>
<feature type="transmembrane region" description="Helical" evidence="1">
    <location>
        <begin position="59"/>
        <end position="80"/>
    </location>
</feature>
<feature type="transmembrane region" description="Helical" evidence="1">
    <location>
        <begin position="228"/>
        <end position="249"/>
    </location>
</feature>
<evidence type="ECO:0000313" key="2">
    <source>
        <dbReference type="EMBL" id="CAD5228711.1"/>
    </source>
</evidence>
<proteinExistence type="predicted"/>
<dbReference type="WBParaSite" id="BXY_0073700.1">
    <property type="protein sequence ID" value="BXY_0073700.1"/>
    <property type="gene ID" value="BXY_0073700"/>
</dbReference>
<gene>
    <name evidence="2" type="ORF">BXYJ_LOCUS10581</name>
</gene>
<feature type="transmembrane region" description="Helical" evidence="1">
    <location>
        <begin position="175"/>
        <end position="194"/>
    </location>
</feature>
<dbReference type="Proteomes" id="UP000582659">
    <property type="component" value="Unassembled WGS sequence"/>
</dbReference>
<dbReference type="Proteomes" id="UP000095284">
    <property type="component" value="Unplaced"/>
</dbReference>
<protein>
    <submittedName>
        <fullName evidence="2">(pine wood nematode) hypothetical protein</fullName>
    </submittedName>
</protein>
<accession>A0A1I7RJ55</accession>
<dbReference type="PANTHER" id="PTHR23128">
    <property type="entry name" value="SERPENTINE RECEPTOR, CLASS E (EPSILON)-RELATED"/>
    <property type="match status" value="1"/>
</dbReference>
<dbReference type="SMR" id="A0A1I7RJ55"/>
<feature type="transmembrane region" description="Helical" evidence="1">
    <location>
        <begin position="100"/>
        <end position="118"/>
    </location>
</feature>
<keyword evidence="1" id="KW-0812">Transmembrane</keyword>
<feature type="transmembrane region" description="Helical" evidence="1">
    <location>
        <begin position="23"/>
        <end position="47"/>
    </location>
</feature>
<dbReference type="OrthoDB" id="10563492at2759"/>
<dbReference type="AlphaFoldDB" id="A0A1I7RJ55"/>
<dbReference type="PANTHER" id="PTHR23128:SF132">
    <property type="entry name" value="SERPENTINE RECEPTOR, CLASS E (EPSILON)-RELATED"/>
    <property type="match status" value="1"/>
</dbReference>
<feature type="transmembrane region" description="Helical" evidence="1">
    <location>
        <begin position="269"/>
        <end position="290"/>
    </location>
</feature>
<dbReference type="Proteomes" id="UP000659654">
    <property type="component" value="Unassembled WGS sequence"/>
</dbReference>
<keyword evidence="1" id="KW-1133">Transmembrane helix</keyword>
<organism evidence="4 6">
    <name type="scientific">Bursaphelenchus xylophilus</name>
    <name type="common">Pinewood nematode worm</name>
    <name type="synonym">Aphelenchoides xylophilus</name>
    <dbReference type="NCBI Taxonomy" id="6326"/>
    <lineage>
        <taxon>Eukaryota</taxon>
        <taxon>Metazoa</taxon>
        <taxon>Ecdysozoa</taxon>
        <taxon>Nematoda</taxon>
        <taxon>Chromadorea</taxon>
        <taxon>Rhabditida</taxon>
        <taxon>Tylenchina</taxon>
        <taxon>Tylenchomorpha</taxon>
        <taxon>Aphelenchoidea</taxon>
        <taxon>Aphelenchoididae</taxon>
        <taxon>Bursaphelenchus</taxon>
    </lineage>
</organism>
<keyword evidence="5" id="KW-1185">Reference proteome</keyword>
<evidence type="ECO:0000313" key="4">
    <source>
        <dbReference type="Proteomes" id="UP000095284"/>
    </source>
</evidence>
<evidence type="ECO:0000313" key="3">
    <source>
        <dbReference type="EMBL" id="CAG9119370.1"/>
    </source>
</evidence>
<name>A0A1I7RJ55_BURXY</name>
<dbReference type="EMBL" id="CAJFCV020000004">
    <property type="protein sequence ID" value="CAG9119370.1"/>
    <property type="molecule type" value="Genomic_DNA"/>
</dbReference>
<feature type="transmembrane region" description="Helical" evidence="1">
    <location>
        <begin position="130"/>
        <end position="148"/>
    </location>
</feature>
<sequence>MSWLPKIGSEFLQLSEGIDLEPLTALAGVLEFLSSLLLCLLALYLAVRIPRTSMIHSNLRILLVSMFLAYTSIAICRLLPQCFDEAPIPIFLQTIAELSLSFITIGICLERGCAYLFLHHYEAMSGRIGFAISALNVILCTGLAFSTLSKYGAISEVLENKGPHATLVNKFNYDIIFYADITKLLASAVSLLFLTTLKARRFESHGFAELASLGARYQSRENMVTSRALKLVFMLAVFSAAFALPFALIRCSISQSSIRNERLERLLSSTVQFINQTIAILTALVLIKFLPSLRKQTKADFCAWRPKRRSAIYASMDDVKLTDAIYDTRLHFQTLQSIWGMTSSSEKLNMDVNCNYM</sequence>
<keyword evidence="1" id="KW-0472">Membrane</keyword>
<evidence type="ECO:0000313" key="5">
    <source>
        <dbReference type="Proteomes" id="UP000659654"/>
    </source>
</evidence>
<dbReference type="EMBL" id="CAJFDI010000004">
    <property type="protein sequence ID" value="CAD5228711.1"/>
    <property type="molecule type" value="Genomic_DNA"/>
</dbReference>
<evidence type="ECO:0000256" key="1">
    <source>
        <dbReference type="SAM" id="Phobius"/>
    </source>
</evidence>
<evidence type="ECO:0000313" key="6">
    <source>
        <dbReference type="WBParaSite" id="BXY_0073700.1"/>
    </source>
</evidence>
<reference evidence="6" key="1">
    <citation type="submission" date="2016-11" db="UniProtKB">
        <authorList>
            <consortium name="WormBaseParasite"/>
        </authorList>
    </citation>
    <scope>IDENTIFICATION</scope>
</reference>